<dbReference type="Pfam" id="PF18952">
    <property type="entry name" value="DUF5696"/>
    <property type="match status" value="1"/>
</dbReference>
<feature type="region of interest" description="Disordered" evidence="1">
    <location>
        <begin position="168"/>
        <end position="192"/>
    </location>
</feature>
<dbReference type="InterPro" id="IPR043751">
    <property type="entry name" value="DUF5696"/>
</dbReference>
<feature type="chain" id="PRO_5019159854" evidence="2">
    <location>
        <begin position="32"/>
        <end position="854"/>
    </location>
</feature>
<keyword evidence="4" id="KW-1185">Reference proteome</keyword>
<feature type="signal peptide" evidence="2">
    <location>
        <begin position="1"/>
        <end position="31"/>
    </location>
</feature>
<protein>
    <submittedName>
        <fullName evidence="3">Uncharacterized protein</fullName>
    </submittedName>
</protein>
<keyword evidence="2" id="KW-0732">Signal</keyword>
<dbReference type="RefSeq" id="WP_117969244.1">
    <property type="nucleotide sequence ID" value="NZ_QSFD01000001.1"/>
</dbReference>
<name>A0A413RD52_9FIRM</name>
<proteinExistence type="predicted"/>
<dbReference type="AlphaFoldDB" id="A0A413RD52"/>
<evidence type="ECO:0000313" key="3">
    <source>
        <dbReference type="EMBL" id="RHA20712.1"/>
    </source>
</evidence>
<organism evidence="3 4">
    <name type="scientific">Eubacterium ventriosum</name>
    <dbReference type="NCBI Taxonomy" id="39496"/>
    <lineage>
        <taxon>Bacteria</taxon>
        <taxon>Bacillati</taxon>
        <taxon>Bacillota</taxon>
        <taxon>Clostridia</taxon>
        <taxon>Eubacteriales</taxon>
        <taxon>Eubacteriaceae</taxon>
        <taxon>Eubacterium</taxon>
    </lineage>
</organism>
<evidence type="ECO:0000256" key="2">
    <source>
        <dbReference type="SAM" id="SignalP"/>
    </source>
</evidence>
<gene>
    <name evidence="3" type="ORF">DW944_00665</name>
</gene>
<dbReference type="EMBL" id="QSFD01000001">
    <property type="protein sequence ID" value="RHA20712.1"/>
    <property type="molecule type" value="Genomic_DNA"/>
</dbReference>
<evidence type="ECO:0000313" key="4">
    <source>
        <dbReference type="Proteomes" id="UP000284779"/>
    </source>
</evidence>
<reference evidence="3 4" key="1">
    <citation type="submission" date="2018-08" db="EMBL/GenBank/DDBJ databases">
        <title>A genome reference for cultivated species of the human gut microbiota.</title>
        <authorList>
            <person name="Zou Y."/>
            <person name="Xue W."/>
            <person name="Luo G."/>
        </authorList>
    </citation>
    <scope>NUCLEOTIDE SEQUENCE [LARGE SCALE GENOMIC DNA]</scope>
    <source>
        <strain evidence="3 4">AM44-11BH</strain>
    </source>
</reference>
<dbReference type="Proteomes" id="UP000284779">
    <property type="component" value="Unassembled WGS sequence"/>
</dbReference>
<sequence length="854" mass="94815">MLQAAKKNKFKATAIIVCLLCVLSLCVAVGAAFINTNRDTRPVPDVAKSSLKYSNAYEELCTIGDYKYLFYEDRDILAIENTKTGYVWKTGVDVPFLNEAWEARDIITDAKESGDNTELKDYAKEKNMTVAEVKEMANCVDSSFNSSQYTAFANSLVTVEYFEGSGDSMTTQRASSAPEKKSQGESQLTKGSSENEWVLDCKFNIDDEELGVKVHMTLGENGKVNFKVPYEEITGCISKIKCIEIAPFLGTSGGILKYYDKDADDFVKTEVKELTPGYVLVPDGSGSLIRFNENKTKFSEYNSKVYGTDPSTESNYYSSLDDVVPLKNPTMPVFGISHGDGTQAAFVAYADQGDEYMSINAAPASTTDGEIAYTYAYASFQYNAEYFQVINQAGDSYRKVQDKPNKFDIDLTYQFLEGDGSDGYKADYTGMAKAYRQHLIDEGILTEKSVDEKNIPIRIDFLMSDSKKGVFSTQEVEVTSASDVKNILNQLNKDGIENINTGLIGWQRGGETLSKPNSTKFSSSVGKKNEFKSLMSEFAKKGIDISFSREFSSINETMVNYYGTAAKHINSQYLSVDKSEVLPKNVPVTEYGYATPAKTAQWITDLYEDLGDLSGSFTIDGASNILLSHYKSDDNKTTVQNTVKLYQDAISKIQKNGTKTNLVNPNKYLWKYTDRYLQSPVGTSQYVYETDTVPFLQMVLNGTMEVYAPYANFSFYAQTDMLRMIDYNISPSFVLTQKPSYLLGSTTSSDYYSTEFGQYEELVNTIYNTVNTPLSQVINYNWDSRTVYSWDGKELTSASKDANGNETDGGIIANQYSKDGDVKTIIINYTSDEIQVNGTSVAANSAAVVEGGVK</sequence>
<accession>A0A413RD52</accession>
<evidence type="ECO:0000256" key="1">
    <source>
        <dbReference type="SAM" id="MobiDB-lite"/>
    </source>
</evidence>
<comment type="caution">
    <text evidence="3">The sequence shown here is derived from an EMBL/GenBank/DDBJ whole genome shotgun (WGS) entry which is preliminary data.</text>
</comment>